<comment type="caution">
    <text evidence="7">The sequence shown here is derived from an EMBL/GenBank/DDBJ whole genome shotgun (WGS) entry which is preliminary data.</text>
</comment>
<keyword evidence="3 6" id="KW-1133">Transmembrane helix</keyword>
<accession>A0ABR9JWA9</accession>
<evidence type="ECO:0000256" key="5">
    <source>
        <dbReference type="SAM" id="MobiDB-lite"/>
    </source>
</evidence>
<evidence type="ECO:0000256" key="6">
    <source>
        <dbReference type="SAM" id="Phobius"/>
    </source>
</evidence>
<gene>
    <name evidence="7" type="ORF">H4W34_004668</name>
</gene>
<feature type="transmembrane region" description="Helical" evidence="6">
    <location>
        <begin position="170"/>
        <end position="194"/>
    </location>
</feature>
<keyword evidence="2 6" id="KW-0812">Transmembrane</keyword>
<dbReference type="Proteomes" id="UP000627838">
    <property type="component" value="Unassembled WGS sequence"/>
</dbReference>
<reference evidence="7 8" key="1">
    <citation type="submission" date="2020-10" db="EMBL/GenBank/DDBJ databases">
        <title>Sequencing the genomes of 1000 actinobacteria strains.</title>
        <authorList>
            <person name="Klenk H.-P."/>
        </authorList>
    </citation>
    <scope>NUCLEOTIDE SEQUENCE [LARGE SCALE GENOMIC DNA]</scope>
    <source>
        <strain evidence="7 8">DSM 46744</strain>
    </source>
</reference>
<evidence type="ECO:0000313" key="7">
    <source>
        <dbReference type="EMBL" id="MBE1534835.1"/>
    </source>
</evidence>
<proteinExistence type="predicted"/>
<feature type="region of interest" description="Disordered" evidence="5">
    <location>
        <begin position="1"/>
        <end position="94"/>
    </location>
</feature>
<keyword evidence="4 6" id="KW-0472">Membrane</keyword>
<evidence type="ECO:0000256" key="4">
    <source>
        <dbReference type="ARBA" id="ARBA00023136"/>
    </source>
</evidence>
<organism evidence="7 8">
    <name type="scientific">Actinomadura algeriensis</name>
    <dbReference type="NCBI Taxonomy" id="1679523"/>
    <lineage>
        <taxon>Bacteria</taxon>
        <taxon>Bacillati</taxon>
        <taxon>Actinomycetota</taxon>
        <taxon>Actinomycetes</taxon>
        <taxon>Streptosporangiales</taxon>
        <taxon>Thermomonosporaceae</taxon>
        <taxon>Actinomadura</taxon>
    </lineage>
</organism>
<keyword evidence="8" id="KW-1185">Reference proteome</keyword>
<feature type="compositionally biased region" description="Low complexity" evidence="5">
    <location>
        <begin position="28"/>
        <end position="41"/>
    </location>
</feature>
<evidence type="ECO:0000313" key="8">
    <source>
        <dbReference type="Proteomes" id="UP000627838"/>
    </source>
</evidence>
<dbReference type="InterPro" id="IPR019109">
    <property type="entry name" value="MamF_MmsF"/>
</dbReference>
<evidence type="ECO:0000256" key="3">
    <source>
        <dbReference type="ARBA" id="ARBA00022989"/>
    </source>
</evidence>
<sequence length="214" mass="23074">MTDQPPPGSRPEFAPPDGAPQGPPPGGQQPYGQAYGQQPYGGHRHGYAGGGPNWEYGRPYGPPPPGGPPPYGPPPHGPPPYGRPPYGVPPHGPSGSGGDEPMWAMFCYLGSLLVGFVAPLVIYFVKKRESRFVRHHAAQALNYALTLLIHIVGILLVTVVPMIITENPVFLIPLVLMYLEVLISPLVVLIIGAVKSNKGEYFRIPVFFCLPMIR</sequence>
<dbReference type="EMBL" id="JADBDZ010000001">
    <property type="protein sequence ID" value="MBE1534835.1"/>
    <property type="molecule type" value="Genomic_DNA"/>
</dbReference>
<protein>
    <submittedName>
        <fullName evidence="7">Tic20 family protein</fullName>
    </submittedName>
</protein>
<name>A0ABR9JWA9_9ACTN</name>
<evidence type="ECO:0000256" key="1">
    <source>
        <dbReference type="ARBA" id="ARBA00004141"/>
    </source>
</evidence>
<feature type="transmembrane region" description="Helical" evidence="6">
    <location>
        <begin position="145"/>
        <end position="164"/>
    </location>
</feature>
<feature type="compositionally biased region" description="Pro residues" evidence="5">
    <location>
        <begin position="60"/>
        <end position="92"/>
    </location>
</feature>
<feature type="transmembrane region" description="Helical" evidence="6">
    <location>
        <begin position="103"/>
        <end position="125"/>
    </location>
</feature>
<feature type="compositionally biased region" description="Pro residues" evidence="5">
    <location>
        <begin position="1"/>
        <end position="27"/>
    </location>
</feature>
<comment type="subcellular location">
    <subcellularLocation>
        <location evidence="1">Membrane</location>
        <topology evidence="1">Multi-pass membrane protein</topology>
    </subcellularLocation>
</comment>
<dbReference type="RefSeq" id="WP_192761140.1">
    <property type="nucleotide sequence ID" value="NZ_JADBDZ010000001.1"/>
</dbReference>
<evidence type="ECO:0000256" key="2">
    <source>
        <dbReference type="ARBA" id="ARBA00022692"/>
    </source>
</evidence>
<dbReference type="Pfam" id="PF09685">
    <property type="entry name" value="MamF_MmsF"/>
    <property type="match status" value="1"/>
</dbReference>